<dbReference type="InterPro" id="IPR014284">
    <property type="entry name" value="RNA_pol_sigma-70_dom"/>
</dbReference>
<name>N1V0L4_9MICC</name>
<dbReference type="SUPFAM" id="SSF88659">
    <property type="entry name" value="Sigma3 and sigma4 domains of RNA polymerase sigma factors"/>
    <property type="match status" value="2"/>
</dbReference>
<organism evidence="8 9">
    <name type="scientific">Arthrobacter crystallopoietes BAB-32</name>
    <dbReference type="NCBI Taxonomy" id="1246476"/>
    <lineage>
        <taxon>Bacteria</taxon>
        <taxon>Bacillati</taxon>
        <taxon>Actinomycetota</taxon>
        <taxon>Actinomycetes</taxon>
        <taxon>Micrococcales</taxon>
        <taxon>Micrococcaceae</taxon>
        <taxon>Crystallibacter</taxon>
    </lineage>
</organism>
<dbReference type="Gene3D" id="1.10.1740.10">
    <property type="match status" value="1"/>
</dbReference>
<dbReference type="GO" id="GO:0006352">
    <property type="term" value="P:DNA-templated transcription initiation"/>
    <property type="evidence" value="ECO:0007669"/>
    <property type="project" value="InterPro"/>
</dbReference>
<keyword evidence="1" id="KW-0805">Transcription regulation</keyword>
<reference evidence="8 9" key="1">
    <citation type="journal article" date="2013" name="Genome Announc.">
        <title>Draft Genome Sequence of Arthrobacter crystallopoietes Strain BAB-32, Revealing Genes for Bioremediation.</title>
        <authorList>
            <person name="Joshi M.N."/>
            <person name="Pandit A.S."/>
            <person name="Sharma A."/>
            <person name="Pandya R.V."/>
            <person name="Desai S.M."/>
            <person name="Saxena A.K."/>
            <person name="Bagatharia S.B."/>
        </authorList>
    </citation>
    <scope>NUCLEOTIDE SEQUENCE [LARGE SCALE GENOMIC DNA]</scope>
    <source>
        <strain evidence="8 9">BAB-32</strain>
    </source>
</reference>
<dbReference type="Pfam" id="PF04545">
    <property type="entry name" value="Sigma70_r4"/>
    <property type="match status" value="1"/>
</dbReference>
<sequence length="269" mass="29138">MNREERNRLAVENLPLVGYLVSDVCRKAPHLSREDLASAGALALVTAARSFDPDQGVKFGTFARRRILGAFADEMRAGDWAGRDTRRKIKAVQAVAETLTGQLGRTPKAAEIAEALGVSPEEARQALADDARTMAELDETVSVSVTAPSQTPEEAALAGEQARYLRAAVESLPEKMRYIIEQTYFHDRTVTELAAEFGSTHSAVSQQRAEAVRLLRDGMATHYSDTQAPREPESRIAKARHQAYLAAVAARTATRTAFAAVGSMTPATV</sequence>
<dbReference type="OrthoDB" id="9799825at2"/>
<gene>
    <name evidence="8" type="ORF">D477_014126</name>
</gene>
<dbReference type="NCBIfam" id="TIGR02937">
    <property type="entry name" value="sigma70-ECF"/>
    <property type="match status" value="1"/>
</dbReference>
<feature type="domain" description="RNA polymerase sigma-70 region 3" evidence="5">
    <location>
        <begin position="88"/>
        <end position="129"/>
    </location>
</feature>
<dbReference type="InterPro" id="IPR013325">
    <property type="entry name" value="RNA_pol_sigma_r2"/>
</dbReference>
<evidence type="ECO:0000313" key="9">
    <source>
        <dbReference type="Proteomes" id="UP000010729"/>
    </source>
</evidence>
<dbReference type="GO" id="GO:0003677">
    <property type="term" value="F:DNA binding"/>
    <property type="evidence" value="ECO:0007669"/>
    <property type="project" value="UniProtKB-KW"/>
</dbReference>
<proteinExistence type="predicted"/>
<feature type="domain" description="RNA polymerase sigma-70 region 4" evidence="7">
    <location>
        <begin position="169"/>
        <end position="216"/>
    </location>
</feature>
<dbReference type="InterPro" id="IPR007627">
    <property type="entry name" value="RNA_pol_sigma70_r2"/>
</dbReference>
<evidence type="ECO:0000256" key="2">
    <source>
        <dbReference type="ARBA" id="ARBA00023082"/>
    </source>
</evidence>
<keyword evidence="3" id="KW-0238">DNA-binding</keyword>
<dbReference type="SUPFAM" id="SSF88946">
    <property type="entry name" value="Sigma2 domain of RNA polymerase sigma factors"/>
    <property type="match status" value="1"/>
</dbReference>
<dbReference type="Proteomes" id="UP000010729">
    <property type="component" value="Unassembled WGS sequence"/>
</dbReference>
<evidence type="ECO:0000259" key="5">
    <source>
        <dbReference type="Pfam" id="PF04539"/>
    </source>
</evidence>
<evidence type="ECO:0000259" key="6">
    <source>
        <dbReference type="Pfam" id="PF04542"/>
    </source>
</evidence>
<evidence type="ECO:0000256" key="1">
    <source>
        <dbReference type="ARBA" id="ARBA00023015"/>
    </source>
</evidence>
<keyword evidence="9" id="KW-1185">Reference proteome</keyword>
<feature type="domain" description="RNA polymerase sigma-70 region 2" evidence="6">
    <location>
        <begin position="12"/>
        <end position="80"/>
    </location>
</feature>
<dbReference type="Pfam" id="PF04542">
    <property type="entry name" value="Sigma70_r2"/>
    <property type="match status" value="1"/>
</dbReference>
<keyword evidence="2" id="KW-0731">Sigma factor</keyword>
<evidence type="ECO:0000256" key="3">
    <source>
        <dbReference type="ARBA" id="ARBA00023125"/>
    </source>
</evidence>
<dbReference type="InterPro" id="IPR000943">
    <property type="entry name" value="RNA_pol_sigma70"/>
</dbReference>
<dbReference type="InterPro" id="IPR013324">
    <property type="entry name" value="RNA_pol_sigma_r3/r4-like"/>
</dbReference>
<dbReference type="AlphaFoldDB" id="N1V0L4"/>
<protein>
    <submittedName>
        <fullName evidence="8">FliA/WhiG subfamily RNA polymerase sigma-28 subunit</fullName>
    </submittedName>
</protein>
<dbReference type="Pfam" id="PF04539">
    <property type="entry name" value="Sigma70_r3"/>
    <property type="match status" value="1"/>
</dbReference>
<dbReference type="InterPro" id="IPR007630">
    <property type="entry name" value="RNA_pol_sigma70_r4"/>
</dbReference>
<comment type="caution">
    <text evidence="8">The sequence shown here is derived from an EMBL/GenBank/DDBJ whole genome shotgun (WGS) entry which is preliminary data.</text>
</comment>
<dbReference type="Gene3D" id="1.20.140.160">
    <property type="match status" value="1"/>
</dbReference>
<evidence type="ECO:0000313" key="8">
    <source>
        <dbReference type="EMBL" id="EMY33584.1"/>
    </source>
</evidence>
<keyword evidence="4" id="KW-0804">Transcription</keyword>
<dbReference type="EMBL" id="ANPE02000168">
    <property type="protein sequence ID" value="EMY33584.1"/>
    <property type="molecule type" value="Genomic_DNA"/>
</dbReference>
<dbReference type="RefSeq" id="WP_005270099.1">
    <property type="nucleotide sequence ID" value="NZ_ANPE02000168.1"/>
</dbReference>
<dbReference type="PANTHER" id="PTHR30385">
    <property type="entry name" value="SIGMA FACTOR F FLAGELLAR"/>
    <property type="match status" value="1"/>
</dbReference>
<dbReference type="PIRSF" id="PIRSF000770">
    <property type="entry name" value="RNA_pol_sigma-SigE/K"/>
    <property type="match status" value="1"/>
</dbReference>
<dbReference type="GO" id="GO:0016987">
    <property type="term" value="F:sigma factor activity"/>
    <property type="evidence" value="ECO:0007669"/>
    <property type="project" value="UniProtKB-KW"/>
</dbReference>
<evidence type="ECO:0000256" key="4">
    <source>
        <dbReference type="ARBA" id="ARBA00023163"/>
    </source>
</evidence>
<accession>N1V0L4</accession>
<dbReference type="InterPro" id="IPR007624">
    <property type="entry name" value="RNA_pol_sigma70_r3"/>
</dbReference>
<evidence type="ECO:0000259" key="7">
    <source>
        <dbReference type="Pfam" id="PF04545"/>
    </source>
</evidence>